<dbReference type="GO" id="GO:0050863">
    <property type="term" value="P:regulation of T cell activation"/>
    <property type="evidence" value="ECO:0007669"/>
    <property type="project" value="UniProtKB-ARBA"/>
</dbReference>
<feature type="compositionally biased region" description="Polar residues" evidence="9">
    <location>
        <begin position="359"/>
        <end position="373"/>
    </location>
</feature>
<evidence type="ECO:0000256" key="3">
    <source>
        <dbReference type="ARBA" id="ARBA00022729"/>
    </source>
</evidence>
<keyword evidence="14" id="KW-1185">Reference proteome</keyword>
<evidence type="ECO:0000259" key="11">
    <source>
        <dbReference type="PROSITE" id="PS50188"/>
    </source>
</evidence>
<name>A0A8C4E6Y1_DICLA</name>
<evidence type="ECO:0000256" key="8">
    <source>
        <dbReference type="ARBA" id="ARBA00023319"/>
    </source>
</evidence>
<dbReference type="Pfam" id="PF22705">
    <property type="entry name" value="C2-set_3"/>
    <property type="match status" value="1"/>
</dbReference>
<reference evidence="13" key="2">
    <citation type="submission" date="2025-09" db="UniProtKB">
        <authorList>
            <consortium name="Ensembl"/>
        </authorList>
    </citation>
    <scope>IDENTIFICATION</scope>
</reference>
<dbReference type="InterPro" id="IPR013320">
    <property type="entry name" value="ConA-like_dom_sf"/>
</dbReference>
<dbReference type="PROSITE" id="PS50188">
    <property type="entry name" value="B302_SPRY"/>
    <property type="match status" value="1"/>
</dbReference>
<accession>A0A8C4E6Y1</accession>
<dbReference type="Pfam" id="PF00622">
    <property type="entry name" value="SPRY"/>
    <property type="match status" value="1"/>
</dbReference>
<reference evidence="13" key="1">
    <citation type="submission" date="2025-08" db="UniProtKB">
        <authorList>
            <consortium name="Ensembl"/>
        </authorList>
    </citation>
    <scope>IDENTIFICATION</scope>
</reference>
<dbReference type="GO" id="GO:0050852">
    <property type="term" value="P:T cell receptor signaling pathway"/>
    <property type="evidence" value="ECO:0007669"/>
    <property type="project" value="TreeGrafter"/>
</dbReference>
<dbReference type="Gene3D" id="2.60.40.10">
    <property type="entry name" value="Immunoglobulins"/>
    <property type="match status" value="2"/>
</dbReference>
<dbReference type="GO" id="GO:1903037">
    <property type="term" value="P:regulation of leukocyte cell-cell adhesion"/>
    <property type="evidence" value="ECO:0007669"/>
    <property type="project" value="UniProtKB-ARBA"/>
</dbReference>
<evidence type="ECO:0000256" key="7">
    <source>
        <dbReference type="ARBA" id="ARBA00023180"/>
    </source>
</evidence>
<dbReference type="SUPFAM" id="SSF48726">
    <property type="entry name" value="Immunoglobulin"/>
    <property type="match status" value="1"/>
</dbReference>
<dbReference type="InterPro" id="IPR043136">
    <property type="entry name" value="B30.2/SPRY_sf"/>
</dbReference>
<dbReference type="InterPro" id="IPR013106">
    <property type="entry name" value="Ig_V-set"/>
</dbReference>
<dbReference type="AlphaFoldDB" id="A0A8C4E6Y1"/>
<evidence type="ECO:0000256" key="1">
    <source>
        <dbReference type="ARBA" id="ARBA00004479"/>
    </source>
</evidence>
<feature type="compositionally biased region" description="Basic and acidic residues" evidence="9">
    <location>
        <begin position="348"/>
        <end position="357"/>
    </location>
</feature>
<sequence>MLPCWLNPPQNAEGLEVRWYRNGNFDSPIMLYRAKKFQNVSQESSYRGRISFGLKDSASGGLKEGDVSLKLENARLQDVGDYSCYVSSDQGYDSATISLSVTNTGTPPLLSVVWLEDNMVNVSCESGGWYPEPSLRWMDQKQDLSAKKSNDSSVEFTLLFHLERHTKIQTFLLFYLESGSSAGGWVAFALLLIAVLAGLGMFFFKNKHKYPIFGTFTERRPGLRIFLMDKRLPVSQRSKEDAPKCLGGLELRVRESSLRGQILIPTASDGFWFLSSSPDSAERFQFSTQPKVLLPVSSRPQKVGVFLDYDRGELSFYNVEQERLIGSLTAQFTGEVFPLFNPGKNDKAPMEILHKPEQGPSTDMGNSAESAAP</sequence>
<comment type="subcellular location">
    <subcellularLocation>
        <location evidence="1">Membrane</location>
        <topology evidence="1">Single-pass type I membrane protein</topology>
    </subcellularLocation>
</comment>
<keyword evidence="7" id="KW-0325">Glycoprotein</keyword>
<evidence type="ECO:0000256" key="5">
    <source>
        <dbReference type="ARBA" id="ARBA00023136"/>
    </source>
</evidence>
<keyword evidence="3" id="KW-0732">Signal</keyword>
<evidence type="ECO:0000256" key="9">
    <source>
        <dbReference type="SAM" id="MobiDB-lite"/>
    </source>
</evidence>
<dbReference type="PRINTS" id="PR01407">
    <property type="entry name" value="BUTYPHLNCDUF"/>
</dbReference>
<dbReference type="InterPro" id="IPR013783">
    <property type="entry name" value="Ig-like_fold"/>
</dbReference>
<dbReference type="InterPro" id="IPR053896">
    <property type="entry name" value="BTN3A2-like_Ig-C"/>
</dbReference>
<feature type="domain" description="Ig-like" evidence="12">
    <location>
        <begin position="1"/>
        <end position="100"/>
    </location>
</feature>
<dbReference type="InterPro" id="IPR036179">
    <property type="entry name" value="Ig-like_dom_sf"/>
</dbReference>
<dbReference type="GO" id="GO:0001817">
    <property type="term" value="P:regulation of cytokine production"/>
    <property type="evidence" value="ECO:0007669"/>
    <property type="project" value="TreeGrafter"/>
</dbReference>
<dbReference type="GeneTree" id="ENSGT01120000271914"/>
<proteinExistence type="predicted"/>
<evidence type="ECO:0000256" key="2">
    <source>
        <dbReference type="ARBA" id="ARBA00022692"/>
    </source>
</evidence>
<evidence type="ECO:0000256" key="10">
    <source>
        <dbReference type="SAM" id="Phobius"/>
    </source>
</evidence>
<dbReference type="Ensembl" id="ENSDLAT00005015608.2">
    <property type="protein sequence ID" value="ENSDLAP00005014339.2"/>
    <property type="gene ID" value="ENSDLAG00005007130.2"/>
</dbReference>
<keyword evidence="4 10" id="KW-1133">Transmembrane helix</keyword>
<dbReference type="GO" id="GO:0005102">
    <property type="term" value="F:signaling receptor binding"/>
    <property type="evidence" value="ECO:0007669"/>
    <property type="project" value="TreeGrafter"/>
</dbReference>
<dbReference type="FunFam" id="2.60.40.10:FF:000142">
    <property type="entry name" value="V-set domain-containing T-cell activation inhibitor 1"/>
    <property type="match status" value="1"/>
</dbReference>
<keyword evidence="2 10" id="KW-0812">Transmembrane</keyword>
<keyword evidence="6" id="KW-1015">Disulfide bond</keyword>
<feature type="region of interest" description="Disordered" evidence="9">
    <location>
        <begin position="348"/>
        <end position="373"/>
    </location>
</feature>
<feature type="transmembrane region" description="Helical" evidence="10">
    <location>
        <begin position="182"/>
        <end position="204"/>
    </location>
</feature>
<evidence type="ECO:0000256" key="6">
    <source>
        <dbReference type="ARBA" id="ARBA00023157"/>
    </source>
</evidence>
<dbReference type="Gene3D" id="2.60.120.920">
    <property type="match status" value="1"/>
</dbReference>
<evidence type="ECO:0000259" key="12">
    <source>
        <dbReference type="PROSITE" id="PS50835"/>
    </source>
</evidence>
<keyword evidence="8" id="KW-0393">Immunoglobulin domain</keyword>
<dbReference type="Proteomes" id="UP000694389">
    <property type="component" value="Unassembled WGS sequence"/>
</dbReference>
<keyword evidence="5 10" id="KW-0472">Membrane</keyword>
<dbReference type="InterPro" id="IPR050504">
    <property type="entry name" value="IgSF_BTN/MOG"/>
</dbReference>
<dbReference type="PANTHER" id="PTHR24100">
    <property type="entry name" value="BUTYROPHILIN"/>
    <property type="match status" value="1"/>
</dbReference>
<evidence type="ECO:0000313" key="14">
    <source>
        <dbReference type="Proteomes" id="UP000694389"/>
    </source>
</evidence>
<evidence type="ECO:0000313" key="13">
    <source>
        <dbReference type="Ensembl" id="ENSDLAP00005014339.2"/>
    </source>
</evidence>
<organism evidence="13 14">
    <name type="scientific">Dicentrarchus labrax</name>
    <name type="common">European seabass</name>
    <name type="synonym">Morone labrax</name>
    <dbReference type="NCBI Taxonomy" id="13489"/>
    <lineage>
        <taxon>Eukaryota</taxon>
        <taxon>Metazoa</taxon>
        <taxon>Chordata</taxon>
        <taxon>Craniata</taxon>
        <taxon>Vertebrata</taxon>
        <taxon>Euteleostomi</taxon>
        <taxon>Actinopterygii</taxon>
        <taxon>Neopterygii</taxon>
        <taxon>Teleostei</taxon>
        <taxon>Neoteleostei</taxon>
        <taxon>Acanthomorphata</taxon>
        <taxon>Eupercaria</taxon>
        <taxon>Moronidae</taxon>
        <taxon>Dicentrarchus</taxon>
    </lineage>
</organism>
<dbReference type="InterPro" id="IPR003877">
    <property type="entry name" value="SPRY_dom"/>
</dbReference>
<dbReference type="InterPro" id="IPR003879">
    <property type="entry name" value="Butyrophylin_SPRY"/>
</dbReference>
<dbReference type="PANTHER" id="PTHR24100:SF149">
    <property type="entry name" value="BG-LIKE ANTIGEN 1-RELATED"/>
    <property type="match status" value="1"/>
</dbReference>
<dbReference type="Pfam" id="PF07686">
    <property type="entry name" value="V-set"/>
    <property type="match status" value="1"/>
</dbReference>
<dbReference type="SUPFAM" id="SSF49899">
    <property type="entry name" value="Concanavalin A-like lectins/glucanases"/>
    <property type="match status" value="1"/>
</dbReference>
<dbReference type="InterPro" id="IPR007110">
    <property type="entry name" value="Ig-like_dom"/>
</dbReference>
<dbReference type="InterPro" id="IPR001870">
    <property type="entry name" value="B30.2/SPRY"/>
</dbReference>
<protein>
    <submittedName>
        <fullName evidence="13">Uncharacterized protein</fullName>
    </submittedName>
</protein>
<dbReference type="PROSITE" id="PS50835">
    <property type="entry name" value="IG_LIKE"/>
    <property type="match status" value="1"/>
</dbReference>
<feature type="domain" description="B30.2/SPRY" evidence="11">
    <location>
        <begin position="158"/>
        <end position="359"/>
    </location>
</feature>
<evidence type="ECO:0000256" key="4">
    <source>
        <dbReference type="ARBA" id="ARBA00022989"/>
    </source>
</evidence>
<dbReference type="GO" id="GO:0009897">
    <property type="term" value="C:external side of plasma membrane"/>
    <property type="evidence" value="ECO:0007669"/>
    <property type="project" value="TreeGrafter"/>
</dbReference>